<proteinExistence type="predicted"/>
<dbReference type="RefSeq" id="WP_054467800.1">
    <property type="nucleotide sequence ID" value="NZ_CP159837.1"/>
</dbReference>
<evidence type="ECO:0000313" key="1">
    <source>
        <dbReference type="EMBL" id="XCM37369.1"/>
    </source>
</evidence>
<dbReference type="AlphaFoldDB" id="A0AAU8JEZ4"/>
<sequence length="106" mass="11990">MVRGSFATMQAENSTEVTFYYVDGQSDSYKIPIPPQQFQQQIAKFLQKPWFIFHLFDQTVMIANSRVIKIEIKPSISQIQGEGVFAGAEKITSMQRGATGRLGVRE</sequence>
<protein>
    <submittedName>
        <fullName evidence="1">Uncharacterized protein</fullName>
    </submittedName>
</protein>
<name>A0AAU8JEZ4_9CYAN</name>
<reference evidence="1" key="1">
    <citation type="submission" date="2024-07" db="EMBL/GenBank/DDBJ databases">
        <authorList>
            <person name="Kim Y.J."/>
            <person name="Jeong J.Y."/>
        </authorList>
    </citation>
    <scope>NUCLEOTIDE SEQUENCE</scope>
    <source>
        <strain evidence="1">GIHE-MW2</strain>
    </source>
</reference>
<accession>A0AAU8JEZ4</accession>
<gene>
    <name evidence="1" type="ORF">ABWT76_000123</name>
</gene>
<organism evidence="1">
    <name type="scientific">Planktothricoides raciborskii GIHE-MW2</name>
    <dbReference type="NCBI Taxonomy" id="2792601"/>
    <lineage>
        <taxon>Bacteria</taxon>
        <taxon>Bacillati</taxon>
        <taxon>Cyanobacteriota</taxon>
        <taxon>Cyanophyceae</taxon>
        <taxon>Oscillatoriophycideae</taxon>
        <taxon>Oscillatoriales</taxon>
        <taxon>Oscillatoriaceae</taxon>
        <taxon>Planktothricoides</taxon>
    </lineage>
</organism>
<dbReference type="EMBL" id="CP159837">
    <property type="protein sequence ID" value="XCM37369.1"/>
    <property type="molecule type" value="Genomic_DNA"/>
</dbReference>